<reference evidence="1" key="1">
    <citation type="submission" date="2021-06" db="EMBL/GenBank/DDBJ databases">
        <authorList>
            <person name="Hodson N. C."/>
            <person name="Mongue J. A."/>
            <person name="Jaron S. K."/>
        </authorList>
    </citation>
    <scope>NUCLEOTIDE SEQUENCE</scope>
</reference>
<organism evidence="1 2">
    <name type="scientific">Allacma fusca</name>
    <dbReference type="NCBI Taxonomy" id="39272"/>
    <lineage>
        <taxon>Eukaryota</taxon>
        <taxon>Metazoa</taxon>
        <taxon>Ecdysozoa</taxon>
        <taxon>Arthropoda</taxon>
        <taxon>Hexapoda</taxon>
        <taxon>Collembola</taxon>
        <taxon>Symphypleona</taxon>
        <taxon>Sminthuridae</taxon>
        <taxon>Allacma</taxon>
    </lineage>
</organism>
<dbReference type="EMBL" id="CAJVCH010019610">
    <property type="protein sequence ID" value="CAG7687339.1"/>
    <property type="molecule type" value="Genomic_DNA"/>
</dbReference>
<protein>
    <submittedName>
        <fullName evidence="1">Uncharacterized protein</fullName>
    </submittedName>
</protein>
<dbReference type="AlphaFoldDB" id="A0A8J2NT14"/>
<dbReference type="Proteomes" id="UP000708208">
    <property type="component" value="Unassembled WGS sequence"/>
</dbReference>
<proteinExistence type="predicted"/>
<comment type="caution">
    <text evidence="1">The sequence shown here is derived from an EMBL/GenBank/DDBJ whole genome shotgun (WGS) entry which is preliminary data.</text>
</comment>
<gene>
    <name evidence="1" type="ORF">AFUS01_LOCUS3271</name>
</gene>
<evidence type="ECO:0000313" key="2">
    <source>
        <dbReference type="Proteomes" id="UP000708208"/>
    </source>
</evidence>
<name>A0A8J2NT14_9HEXA</name>
<keyword evidence="2" id="KW-1185">Reference proteome</keyword>
<accession>A0A8J2NT14</accession>
<sequence>MVSGRLIHCDVDKCRSSDTIKNVTLHAQLLALTDTAVKELRLVLKFKMCRFPKFPYVLRDLVLMGPNILYLDMFLDLHDGDPVPEM</sequence>
<evidence type="ECO:0000313" key="1">
    <source>
        <dbReference type="EMBL" id="CAG7687339.1"/>
    </source>
</evidence>